<dbReference type="AlphaFoldDB" id="A0A0J7XKJ7"/>
<dbReference type="PANTHER" id="PTHR32552:SF81">
    <property type="entry name" value="TONB-DEPENDENT OUTER MEMBRANE RECEPTOR"/>
    <property type="match status" value="1"/>
</dbReference>
<keyword evidence="2 11" id="KW-0813">Transport</keyword>
<dbReference type="RefSeq" id="WP_066609083.1">
    <property type="nucleotide sequence ID" value="NZ_KQ130438.1"/>
</dbReference>
<reference evidence="16 17" key="1">
    <citation type="journal article" date="2015" name="G3 (Bethesda)">
        <title>Insights into Ongoing Evolution of the Hexachlorocyclohexane Catabolic Pathway from Comparative Genomics of Ten Sphingomonadaceae Strains.</title>
        <authorList>
            <person name="Pearce S.L."/>
            <person name="Oakeshott J.G."/>
            <person name="Pandey G."/>
        </authorList>
    </citation>
    <scope>NUCLEOTIDE SEQUENCE [LARGE SCALE GENOMIC DNA]</scope>
    <source>
        <strain evidence="16 17">LL01</strain>
    </source>
</reference>
<keyword evidence="10 11" id="KW-0998">Cell outer membrane</keyword>
<dbReference type="Gene3D" id="2.40.170.20">
    <property type="entry name" value="TonB-dependent receptor, beta-barrel domain"/>
    <property type="match status" value="1"/>
</dbReference>
<evidence type="ECO:0000256" key="11">
    <source>
        <dbReference type="PROSITE-ProRule" id="PRU01360"/>
    </source>
</evidence>
<dbReference type="InterPro" id="IPR012910">
    <property type="entry name" value="Plug_dom"/>
</dbReference>
<evidence type="ECO:0000313" key="17">
    <source>
        <dbReference type="Proteomes" id="UP000052232"/>
    </source>
</evidence>
<evidence type="ECO:0000256" key="9">
    <source>
        <dbReference type="ARBA" id="ARBA00023136"/>
    </source>
</evidence>
<dbReference type="PROSITE" id="PS52016">
    <property type="entry name" value="TONB_DEPENDENT_REC_3"/>
    <property type="match status" value="1"/>
</dbReference>
<keyword evidence="17" id="KW-1185">Reference proteome</keyword>
<keyword evidence="4" id="KW-0410">Iron transport</keyword>
<evidence type="ECO:0000256" key="5">
    <source>
        <dbReference type="ARBA" id="ARBA00022692"/>
    </source>
</evidence>
<protein>
    <recommendedName>
        <fullName evidence="18">TonB-denpendent receptor</fullName>
    </recommendedName>
</protein>
<dbReference type="Proteomes" id="UP000052232">
    <property type="component" value="Unassembled WGS sequence"/>
</dbReference>
<accession>A0A0J7XKJ7</accession>
<comment type="subcellular location">
    <subcellularLocation>
        <location evidence="1 11">Cell outer membrane</location>
        <topology evidence="1 11">Multi-pass membrane protein</topology>
    </subcellularLocation>
</comment>
<dbReference type="InterPro" id="IPR036942">
    <property type="entry name" value="Beta-barrel_TonB_sf"/>
</dbReference>
<evidence type="ECO:0000256" key="7">
    <source>
        <dbReference type="ARBA" id="ARBA00023065"/>
    </source>
</evidence>
<comment type="caution">
    <text evidence="16">The sequence shown here is derived from an EMBL/GenBank/DDBJ whole genome shotgun (WGS) entry which is preliminary data.</text>
</comment>
<evidence type="ECO:0000313" key="16">
    <source>
        <dbReference type="EMBL" id="KMS52212.1"/>
    </source>
</evidence>
<dbReference type="EMBL" id="JACT01000007">
    <property type="protein sequence ID" value="KMS52212.1"/>
    <property type="molecule type" value="Genomic_DNA"/>
</dbReference>
<proteinExistence type="inferred from homology"/>
<dbReference type="InterPro" id="IPR000531">
    <property type="entry name" value="Beta-barrel_TonB"/>
</dbReference>
<evidence type="ECO:0000256" key="13">
    <source>
        <dbReference type="SAM" id="MobiDB-lite"/>
    </source>
</evidence>
<organism evidence="16 17">
    <name type="scientific">Sphingobium cupriresistens LL01</name>
    <dbReference type="NCBI Taxonomy" id="1420583"/>
    <lineage>
        <taxon>Bacteria</taxon>
        <taxon>Pseudomonadati</taxon>
        <taxon>Pseudomonadota</taxon>
        <taxon>Alphaproteobacteria</taxon>
        <taxon>Sphingomonadales</taxon>
        <taxon>Sphingomonadaceae</taxon>
        <taxon>Sphingobium</taxon>
    </lineage>
</organism>
<evidence type="ECO:0000256" key="6">
    <source>
        <dbReference type="ARBA" id="ARBA00023004"/>
    </source>
</evidence>
<dbReference type="Pfam" id="PF00593">
    <property type="entry name" value="TonB_dep_Rec_b-barrel"/>
    <property type="match status" value="1"/>
</dbReference>
<dbReference type="GO" id="GO:0006826">
    <property type="term" value="P:iron ion transport"/>
    <property type="evidence" value="ECO:0007669"/>
    <property type="project" value="UniProtKB-KW"/>
</dbReference>
<evidence type="ECO:0000256" key="8">
    <source>
        <dbReference type="ARBA" id="ARBA00023077"/>
    </source>
</evidence>
<keyword evidence="9 11" id="KW-0472">Membrane</keyword>
<evidence type="ECO:0000256" key="10">
    <source>
        <dbReference type="ARBA" id="ARBA00023237"/>
    </source>
</evidence>
<keyword evidence="6" id="KW-0408">Iron</keyword>
<feature type="domain" description="TonB-dependent receptor-like beta-barrel" evidence="14">
    <location>
        <begin position="249"/>
        <end position="697"/>
    </location>
</feature>
<keyword evidence="7" id="KW-0406">Ion transport</keyword>
<evidence type="ECO:0000256" key="12">
    <source>
        <dbReference type="RuleBase" id="RU003357"/>
    </source>
</evidence>
<dbReference type="STRING" id="1420583.V473_21940"/>
<evidence type="ECO:0000259" key="15">
    <source>
        <dbReference type="Pfam" id="PF07715"/>
    </source>
</evidence>
<keyword evidence="3 11" id="KW-1134">Transmembrane beta strand</keyword>
<keyword evidence="5 11" id="KW-0812">Transmembrane</keyword>
<dbReference type="Pfam" id="PF07715">
    <property type="entry name" value="Plug"/>
    <property type="match status" value="1"/>
</dbReference>
<dbReference type="InterPro" id="IPR039426">
    <property type="entry name" value="TonB-dep_rcpt-like"/>
</dbReference>
<evidence type="ECO:0000256" key="3">
    <source>
        <dbReference type="ARBA" id="ARBA00022452"/>
    </source>
</evidence>
<evidence type="ECO:0000259" key="14">
    <source>
        <dbReference type="Pfam" id="PF00593"/>
    </source>
</evidence>
<dbReference type="GO" id="GO:0009279">
    <property type="term" value="C:cell outer membrane"/>
    <property type="evidence" value="ECO:0007669"/>
    <property type="project" value="UniProtKB-SubCell"/>
</dbReference>
<dbReference type="PANTHER" id="PTHR32552">
    <property type="entry name" value="FERRICHROME IRON RECEPTOR-RELATED"/>
    <property type="match status" value="1"/>
</dbReference>
<evidence type="ECO:0000256" key="2">
    <source>
        <dbReference type="ARBA" id="ARBA00022448"/>
    </source>
</evidence>
<evidence type="ECO:0008006" key="18">
    <source>
        <dbReference type="Google" id="ProtNLM"/>
    </source>
</evidence>
<evidence type="ECO:0000256" key="1">
    <source>
        <dbReference type="ARBA" id="ARBA00004571"/>
    </source>
</evidence>
<name>A0A0J7XKJ7_9SPHN</name>
<feature type="domain" description="TonB-dependent receptor plug" evidence="15">
    <location>
        <begin position="32"/>
        <end position="139"/>
    </location>
</feature>
<dbReference type="SUPFAM" id="SSF56935">
    <property type="entry name" value="Porins"/>
    <property type="match status" value="1"/>
</dbReference>
<gene>
    <name evidence="16" type="ORF">V473_21940</name>
</gene>
<keyword evidence="8 12" id="KW-0798">TonB box</keyword>
<feature type="region of interest" description="Disordered" evidence="13">
    <location>
        <begin position="1"/>
        <end position="20"/>
    </location>
</feature>
<sequence length="745" mass="80633">MSVAAHAQQAPQDGGGDTGDIVVTAQKRTENVQDVPKQVDVLSSEVLVSAGVTRLNELSNISPSVTGSDQTQNARAPGIRGIVSIANSIGVQSQTGIIVDDIPLPTYSTLANELTDVQRVEVFAGPQSTLSGRNAAGGIINIVTRAPSFTPSADFAFEQTTDEQTRFNVFATTPVSNTVAFSVSAFLNHWAGNLRNSEKPGKFGGWKTEGVRAKLLWQPSEAFSALLTGYYLSTDRTAGPFIAGGPYFRADNPAAYLTLDQGRNPLSALPYTIKNGNRTFTSEQTATADTRDKGLSLRLDLDVGDLGTLSSITSYSKSAQPRADVFFGYPDNPATFFAYTDVQTEYKTQEIRLASPSSGNLTYLVGAIYTDTAIDQPYVRRQVFPVNWLRYVDQKSFAVFGRATWQFTDKDYLTGGLRYQHDKQDYRWDFRNVATDAVTRTSAGDSGYGFWGGEASLRHEFTPDVSIYATYSRAETGEAYDVENNAAASIGELVPLESETVNNIEAGMKARFFDRRVTFNINGFLANYKNYQVQSIDSSNPGVAPVIRLLAIGKVRTRGVETQLSFRAIDGLTLSTAGSYTDSYIVDYPGAACYQGQTAALGCMALPQGGTSQGNIAGHRLPNSPRWKGTASVDYRTPIGGGVDITGNIFYRYQSSVIYDLLGNPNTRQRGYGVLNLRAGLASSDSGWSLDFFVNNVTNKHFLVGIGDASNRFTAPAGTAAPTTLVARYDRASFRYGGVRATLSF</sequence>
<evidence type="ECO:0000256" key="4">
    <source>
        <dbReference type="ARBA" id="ARBA00022496"/>
    </source>
</evidence>
<dbReference type="PATRIC" id="fig|1420583.3.peg.4198"/>
<comment type="similarity">
    <text evidence="11 12">Belongs to the TonB-dependent receptor family.</text>
</comment>